<evidence type="ECO:0000256" key="1">
    <source>
        <dbReference type="ARBA" id="ARBA00004141"/>
    </source>
</evidence>
<keyword evidence="5 10" id="KW-0378">Hydrolase</keyword>
<dbReference type="PROSITE" id="PS00126">
    <property type="entry name" value="PDEASE_I_1"/>
    <property type="match status" value="1"/>
</dbReference>
<feature type="transmembrane region" description="Helical" evidence="12">
    <location>
        <begin position="215"/>
        <end position="236"/>
    </location>
</feature>
<feature type="transmembrane region" description="Helical" evidence="12">
    <location>
        <begin position="126"/>
        <end position="149"/>
    </location>
</feature>
<evidence type="ECO:0000256" key="12">
    <source>
        <dbReference type="SAM" id="Phobius"/>
    </source>
</evidence>
<dbReference type="Pfam" id="PF01036">
    <property type="entry name" value="Bac_rhodopsin"/>
    <property type="match status" value="1"/>
</dbReference>
<evidence type="ECO:0000256" key="9">
    <source>
        <dbReference type="PIRSR" id="PIRSR623088-3"/>
    </source>
</evidence>
<dbReference type="SMART" id="SM01021">
    <property type="entry name" value="Bac_rhodopsin"/>
    <property type="match status" value="1"/>
</dbReference>
<feature type="compositionally biased region" description="Polar residues" evidence="11">
    <location>
        <begin position="9"/>
        <end position="18"/>
    </location>
</feature>
<keyword evidence="6 12" id="KW-1133">Transmembrane helix</keyword>
<evidence type="ECO:0000256" key="2">
    <source>
        <dbReference type="ARBA" id="ARBA00008130"/>
    </source>
</evidence>
<dbReference type="GO" id="GO:0016020">
    <property type="term" value="C:membrane"/>
    <property type="evidence" value="ECO:0007669"/>
    <property type="project" value="UniProtKB-SubCell"/>
</dbReference>
<dbReference type="InterPro" id="IPR003607">
    <property type="entry name" value="HD/PDEase_dom"/>
</dbReference>
<dbReference type="SUPFAM" id="SSF109604">
    <property type="entry name" value="HD-domain/PDEase-like"/>
    <property type="match status" value="1"/>
</dbReference>
<feature type="binding site" evidence="9">
    <location>
        <position position="488"/>
    </location>
    <ligand>
        <name>Zn(2+)</name>
        <dbReference type="ChEBI" id="CHEBI:29105"/>
        <label>1</label>
    </ligand>
</feature>
<evidence type="ECO:0000256" key="6">
    <source>
        <dbReference type="ARBA" id="ARBA00022989"/>
    </source>
</evidence>
<dbReference type="InterPro" id="IPR002073">
    <property type="entry name" value="PDEase_catalytic_dom"/>
</dbReference>
<dbReference type="SMART" id="SM00471">
    <property type="entry name" value="HDc"/>
    <property type="match status" value="1"/>
</dbReference>
<dbReference type="GO" id="GO:0046872">
    <property type="term" value="F:metal ion binding"/>
    <property type="evidence" value="ECO:0007669"/>
    <property type="project" value="UniProtKB-KW"/>
</dbReference>
<dbReference type="Gene3D" id="1.10.1300.10">
    <property type="entry name" value="3'5'-cyclic nucleotide phosphodiesterase, catalytic domain"/>
    <property type="match status" value="1"/>
</dbReference>
<comment type="similarity">
    <text evidence="10">Belongs to the cyclic nucleotide phosphodiesterase family.</text>
</comment>
<comment type="similarity">
    <text evidence="2">Belongs to the archaeal/bacterial/fungal opsin family.</text>
</comment>
<proteinExistence type="evidence at transcript level"/>
<evidence type="ECO:0000256" key="5">
    <source>
        <dbReference type="ARBA" id="ARBA00022801"/>
    </source>
</evidence>
<evidence type="ECO:0000256" key="11">
    <source>
        <dbReference type="SAM" id="MobiDB-lite"/>
    </source>
</evidence>
<feature type="region of interest" description="Disordered" evidence="11">
    <location>
        <begin position="1"/>
        <end position="21"/>
    </location>
</feature>
<dbReference type="CDD" id="cd00077">
    <property type="entry name" value="HDc"/>
    <property type="match status" value="1"/>
</dbReference>
<dbReference type="GO" id="GO:0007165">
    <property type="term" value="P:signal transduction"/>
    <property type="evidence" value="ECO:0007669"/>
    <property type="project" value="InterPro"/>
</dbReference>
<dbReference type="InterPro" id="IPR023088">
    <property type="entry name" value="PDEase"/>
</dbReference>
<feature type="binding site" evidence="9">
    <location>
        <position position="601"/>
    </location>
    <ligand>
        <name>Zn(2+)</name>
        <dbReference type="ChEBI" id="CHEBI:29105"/>
        <label>1</label>
    </ligand>
</feature>
<protein>
    <recommendedName>
        <fullName evidence="10">Phosphodiesterase</fullName>
        <ecNumber evidence="10">3.1.4.-</ecNumber>
    </recommendedName>
</protein>
<reference evidence="14" key="1">
    <citation type="journal article" date="2019" name="J. ISSAAS">
        <title>Light-regulated collective contractility in a multicellular choanoflagellate.</title>
        <authorList>
            <person name="Brunet T."/>
            <person name="Larson B.T."/>
            <person name="Linden T.A."/>
            <person name="Vermeij M.J.A."/>
            <person name="McDonald K."/>
            <person name="King N."/>
        </authorList>
    </citation>
    <scope>NUCLEOTIDE SEQUENCE</scope>
</reference>
<feature type="domain" description="PDEase" evidence="13">
    <location>
        <begin position="369"/>
        <end position="696"/>
    </location>
</feature>
<dbReference type="SUPFAM" id="SSF81321">
    <property type="entry name" value="Family A G protein-coupled receptor-like"/>
    <property type="match status" value="1"/>
</dbReference>
<feature type="transmembrane region" description="Helical" evidence="12">
    <location>
        <begin position="93"/>
        <end position="114"/>
    </location>
</feature>
<keyword evidence="7 12" id="KW-0472">Membrane</keyword>
<sequence length="699" mass="77969">MLRSRIGIRQQSASQNKSRANDAACDPCKAATALSVTQSNKNVVMGAEASEFHIHLHGGSITAIALLTIYYLWTTADPQASNEVFQANQRLSTLYASTCVAFAFAVALDMLAYFNAVNQDKRTLSLVLVYVDIVACISYCALATLPLRFFTDTHNGYPVLLMRYAEWFLTCPTLLYWVGLCSRADKSTVRWISLGDASLVAIGMLSSLVPASWAVVMFVIASLLFGAVVHTLWTLVGKAINSKHANPTPLPPTGLNMIRWEILLSWSLFPMIEFSRRYLGLSYEAGEALNCVADYAAKVGLAMIMVNCNLEQMNYLKVQQLQQAVTGLVKFARHTQMLEAADVIDDDMVEDMRAWLTHEFEGAVPAKATGIEEDTSSKDNGIDVQHVQASDIFTWDFDALDLTDSQLDQLCVRIFQEMKIPKAFGLTLKQLEAFVSKVHQRYKSNPFHNFHHATMVLHTAYMMLTTVCLDVCTPIERFAFLVAALCHDLEHNGLNNAFHSNSMSKLALRYNDKNVLENHHCATAFEILLDKEVGFMDVLSTEGKKVFRRIVVETILCTDMAEHGGQRTRLEQINELDGFGDIADNQDKRCFVLVALLHTADLYNPIKPDKVTTAWATLLQKEFNAQCDLEEKLGLPSMAFMKGSGPLALAKGEVGFISFVVAPWYAQLVKAFPKLEPIKQRLEANLAMWKQRVEQAEAN</sequence>
<dbReference type="InterPro" id="IPR036971">
    <property type="entry name" value="PDEase_catalytic_dom_sf"/>
</dbReference>
<comment type="cofactor">
    <cofactor evidence="10">
        <name>a divalent metal cation</name>
        <dbReference type="ChEBI" id="CHEBI:60240"/>
    </cofactor>
    <text evidence="10">Binds 2 divalent metal cations per subunit. Site 1 may preferentially bind zinc ions, while site 2 has a preference for magnesium and/or manganese ions.</text>
</comment>
<feature type="binding site" evidence="9">
    <location>
        <position position="452"/>
    </location>
    <ligand>
        <name>Zn(2+)</name>
        <dbReference type="ChEBI" id="CHEBI:29105"/>
        <label>1</label>
    </ligand>
</feature>
<feature type="binding site" evidence="9">
    <location>
        <position position="488"/>
    </location>
    <ligand>
        <name>Zn(2+)</name>
        <dbReference type="ChEBI" id="CHEBI:29105"/>
        <label>2</label>
    </ligand>
</feature>
<feature type="binding site" evidence="9">
    <location>
        <position position="487"/>
    </location>
    <ligand>
        <name>Zn(2+)</name>
        <dbReference type="ChEBI" id="CHEBI:29105"/>
        <label>1</label>
    </ligand>
</feature>
<accession>A0A513ZS31</accession>
<evidence type="ECO:0000256" key="7">
    <source>
        <dbReference type="ARBA" id="ARBA00023136"/>
    </source>
</evidence>
<dbReference type="Pfam" id="PF00233">
    <property type="entry name" value="PDEase_I"/>
    <property type="match status" value="1"/>
</dbReference>
<dbReference type="AlphaFoldDB" id="A0A513ZS31"/>
<feature type="transmembrane region" description="Helical" evidence="12">
    <location>
        <begin position="54"/>
        <end position="73"/>
    </location>
</feature>
<evidence type="ECO:0000256" key="4">
    <source>
        <dbReference type="ARBA" id="ARBA00022723"/>
    </source>
</evidence>
<dbReference type="EMBL" id="MN013140">
    <property type="protein sequence ID" value="QDH43409.1"/>
    <property type="molecule type" value="mRNA"/>
</dbReference>
<keyword evidence="3 12" id="KW-0812">Transmembrane</keyword>
<dbReference type="PRINTS" id="PR00387">
    <property type="entry name" value="PDIESTERASE1"/>
</dbReference>
<evidence type="ECO:0000256" key="3">
    <source>
        <dbReference type="ARBA" id="ARBA00022692"/>
    </source>
</evidence>
<feature type="transmembrane region" description="Helical" evidence="12">
    <location>
        <begin position="161"/>
        <end position="179"/>
    </location>
</feature>
<comment type="subcellular location">
    <subcellularLocation>
        <location evidence="1">Membrane</location>
        <topology evidence="1">Multi-pass membrane protein</topology>
    </subcellularLocation>
</comment>
<name>A0A513ZS31_9EUKA</name>
<evidence type="ECO:0000256" key="8">
    <source>
        <dbReference type="PIRSR" id="PIRSR623088-1"/>
    </source>
</evidence>
<dbReference type="EC" id="3.1.4.-" evidence="10"/>
<dbReference type="Gene3D" id="1.20.1070.10">
    <property type="entry name" value="Rhodopsin 7-helix transmembrane proteins"/>
    <property type="match status" value="1"/>
</dbReference>
<dbReference type="PROSITE" id="PS51845">
    <property type="entry name" value="PDEASE_I_2"/>
    <property type="match status" value="1"/>
</dbReference>
<feature type="active site" description="Proton donor" evidence="8">
    <location>
        <position position="448"/>
    </location>
</feature>
<dbReference type="InterPro" id="IPR001425">
    <property type="entry name" value="Arc/bac/fun_rhodopsins"/>
</dbReference>
<keyword evidence="4 9" id="KW-0479">Metal-binding</keyword>
<evidence type="ECO:0000259" key="13">
    <source>
        <dbReference type="PROSITE" id="PS51845"/>
    </source>
</evidence>
<evidence type="ECO:0000256" key="10">
    <source>
        <dbReference type="RuleBase" id="RU363067"/>
    </source>
</evidence>
<dbReference type="InterPro" id="IPR023174">
    <property type="entry name" value="PDEase_CS"/>
</dbReference>
<dbReference type="PANTHER" id="PTHR11347">
    <property type="entry name" value="CYCLIC NUCLEOTIDE PHOSPHODIESTERASE"/>
    <property type="match status" value="1"/>
</dbReference>
<evidence type="ECO:0000313" key="14">
    <source>
        <dbReference type="EMBL" id="QDH43409.1"/>
    </source>
</evidence>
<organism evidence="14">
    <name type="scientific">Choanoeca flexa</name>
    <dbReference type="NCBI Taxonomy" id="2572930"/>
    <lineage>
        <taxon>Eukaryota</taxon>
        <taxon>Choanoflagellata</taxon>
        <taxon>Craspedida</taxon>
        <taxon>Salpingoecidae</taxon>
        <taxon>Choanoeca</taxon>
    </lineage>
</organism>
<dbReference type="GO" id="GO:0004114">
    <property type="term" value="F:3',5'-cyclic-nucleotide phosphodiesterase activity"/>
    <property type="evidence" value="ECO:0007669"/>
    <property type="project" value="InterPro"/>
</dbReference>